<keyword evidence="3" id="KW-1185">Reference proteome</keyword>
<feature type="region of interest" description="Disordered" evidence="1">
    <location>
        <begin position="1"/>
        <end position="29"/>
    </location>
</feature>
<reference evidence="2" key="1">
    <citation type="submission" date="2021-01" db="EMBL/GenBank/DDBJ databases">
        <title>Adiantum capillus-veneris genome.</title>
        <authorList>
            <person name="Fang Y."/>
            <person name="Liao Q."/>
        </authorList>
    </citation>
    <scope>NUCLEOTIDE SEQUENCE</scope>
    <source>
        <strain evidence="2">H3</strain>
        <tissue evidence="2">Leaf</tissue>
    </source>
</reference>
<organism evidence="2 3">
    <name type="scientific">Adiantum capillus-veneris</name>
    <name type="common">Maidenhair fern</name>
    <dbReference type="NCBI Taxonomy" id="13818"/>
    <lineage>
        <taxon>Eukaryota</taxon>
        <taxon>Viridiplantae</taxon>
        <taxon>Streptophyta</taxon>
        <taxon>Embryophyta</taxon>
        <taxon>Tracheophyta</taxon>
        <taxon>Polypodiopsida</taxon>
        <taxon>Polypodiidae</taxon>
        <taxon>Polypodiales</taxon>
        <taxon>Pteridineae</taxon>
        <taxon>Pteridaceae</taxon>
        <taxon>Vittarioideae</taxon>
        <taxon>Adiantum</taxon>
    </lineage>
</organism>
<dbReference type="EMBL" id="JABFUD020000019">
    <property type="protein sequence ID" value="KAI5065403.1"/>
    <property type="molecule type" value="Genomic_DNA"/>
</dbReference>
<feature type="compositionally biased region" description="Basic residues" evidence="1">
    <location>
        <begin position="7"/>
        <end position="16"/>
    </location>
</feature>
<comment type="caution">
    <text evidence="2">The sequence shown here is derived from an EMBL/GenBank/DDBJ whole genome shotgun (WGS) entry which is preliminary data.</text>
</comment>
<protein>
    <submittedName>
        <fullName evidence="2">Uncharacterized protein</fullName>
    </submittedName>
</protein>
<name>A0A9D4UDA6_ADICA</name>
<evidence type="ECO:0000256" key="1">
    <source>
        <dbReference type="SAM" id="MobiDB-lite"/>
    </source>
</evidence>
<evidence type="ECO:0000313" key="2">
    <source>
        <dbReference type="EMBL" id="KAI5065403.1"/>
    </source>
</evidence>
<evidence type="ECO:0000313" key="3">
    <source>
        <dbReference type="Proteomes" id="UP000886520"/>
    </source>
</evidence>
<gene>
    <name evidence="2" type="ORF">GOP47_0020098</name>
</gene>
<dbReference type="AlphaFoldDB" id="A0A9D4UDA6"/>
<accession>A0A9D4UDA6</accession>
<dbReference type="Proteomes" id="UP000886520">
    <property type="component" value="Chromosome 19"/>
</dbReference>
<proteinExistence type="predicted"/>
<sequence length="83" mass="9211">MVAKNAKLQRRRRRRACTNGGWPNDGGGALETSQKRVLAHVQEVFFPAQASFLVFGGKLLAEMVAIMVEILGASLRQKEERIT</sequence>